<evidence type="ECO:0000259" key="1">
    <source>
        <dbReference type="Pfam" id="PF17921"/>
    </source>
</evidence>
<dbReference type="SUPFAM" id="SSF53098">
    <property type="entry name" value="Ribonuclease H-like"/>
    <property type="match status" value="1"/>
</dbReference>
<dbReference type="InterPro" id="IPR036397">
    <property type="entry name" value="RNaseH_sf"/>
</dbReference>
<dbReference type="Proteomes" id="UP001454036">
    <property type="component" value="Unassembled WGS sequence"/>
</dbReference>
<dbReference type="Gene3D" id="3.30.420.10">
    <property type="entry name" value="Ribonuclease H-like superfamily/Ribonuclease H"/>
    <property type="match status" value="1"/>
</dbReference>
<feature type="domain" description="Integrase zinc-binding" evidence="1">
    <location>
        <begin position="10"/>
        <end position="62"/>
    </location>
</feature>
<protein>
    <recommendedName>
        <fullName evidence="1">Integrase zinc-binding domain-containing protein</fullName>
    </recommendedName>
</protein>
<dbReference type="InterPro" id="IPR012337">
    <property type="entry name" value="RNaseH-like_sf"/>
</dbReference>
<dbReference type="Gene3D" id="1.10.340.70">
    <property type="match status" value="1"/>
</dbReference>
<keyword evidence="3" id="KW-1185">Reference proteome</keyword>
<comment type="caution">
    <text evidence="2">The sequence shown here is derived from an EMBL/GenBank/DDBJ whole genome shotgun (WGS) entry which is preliminary data.</text>
</comment>
<evidence type="ECO:0000313" key="3">
    <source>
        <dbReference type="Proteomes" id="UP001454036"/>
    </source>
</evidence>
<dbReference type="Pfam" id="PF17921">
    <property type="entry name" value="Integrase_H2C2"/>
    <property type="match status" value="1"/>
</dbReference>
<dbReference type="InterPro" id="IPR041588">
    <property type="entry name" value="Integrase_H2C2"/>
</dbReference>
<accession>A0AAV3RLV4</accession>
<reference evidence="2 3" key="1">
    <citation type="submission" date="2024-01" db="EMBL/GenBank/DDBJ databases">
        <title>The complete chloroplast genome sequence of Lithospermum erythrorhizon: insights into the phylogenetic relationship among Boraginaceae species and the maternal lineages of purple gromwells.</title>
        <authorList>
            <person name="Okada T."/>
            <person name="Watanabe K."/>
        </authorList>
    </citation>
    <scope>NUCLEOTIDE SEQUENCE [LARGE SCALE GENOMIC DNA]</scope>
</reference>
<proteinExistence type="predicted"/>
<name>A0AAV3RLV4_LITER</name>
<dbReference type="EMBL" id="BAABME010010382">
    <property type="protein sequence ID" value="GAA0178106.1"/>
    <property type="molecule type" value="Genomic_DNA"/>
</dbReference>
<sequence>MLLRCLSNTEAAQIVVEAHARICGAHQSGTKLHLQIKRMGYYWPTMVKDYLDYPQPCKLCQYHANFIHKRVWGLDMVGPMRWSIEGYTYILSATDYFFKWVQAKPIMSGKQEEVVDFIKSNIIYRYGVPKTTTQAMPYALVYGTGVVLPLEEAYPSGAYLMTDEKGKKVGPINGRYLKLYYP</sequence>
<dbReference type="InterPro" id="IPR052160">
    <property type="entry name" value="Gypsy_RT_Integrase-like"/>
</dbReference>
<organism evidence="2 3">
    <name type="scientific">Lithospermum erythrorhizon</name>
    <name type="common">Purple gromwell</name>
    <name type="synonym">Lithospermum officinale var. erythrorhizon</name>
    <dbReference type="NCBI Taxonomy" id="34254"/>
    <lineage>
        <taxon>Eukaryota</taxon>
        <taxon>Viridiplantae</taxon>
        <taxon>Streptophyta</taxon>
        <taxon>Embryophyta</taxon>
        <taxon>Tracheophyta</taxon>
        <taxon>Spermatophyta</taxon>
        <taxon>Magnoliopsida</taxon>
        <taxon>eudicotyledons</taxon>
        <taxon>Gunneridae</taxon>
        <taxon>Pentapetalae</taxon>
        <taxon>asterids</taxon>
        <taxon>lamiids</taxon>
        <taxon>Boraginales</taxon>
        <taxon>Boraginaceae</taxon>
        <taxon>Boraginoideae</taxon>
        <taxon>Lithospermeae</taxon>
        <taxon>Lithospermum</taxon>
    </lineage>
</organism>
<dbReference type="PANTHER" id="PTHR47266">
    <property type="entry name" value="ENDONUCLEASE-RELATED"/>
    <property type="match status" value="1"/>
</dbReference>
<dbReference type="GO" id="GO:0003676">
    <property type="term" value="F:nucleic acid binding"/>
    <property type="evidence" value="ECO:0007669"/>
    <property type="project" value="InterPro"/>
</dbReference>
<evidence type="ECO:0000313" key="2">
    <source>
        <dbReference type="EMBL" id="GAA0178106.1"/>
    </source>
</evidence>
<dbReference type="AlphaFoldDB" id="A0AAV3RLV4"/>
<gene>
    <name evidence="2" type="ORF">LIER_29789</name>
</gene>